<keyword evidence="2" id="KW-0808">Transferase</keyword>
<name>A0A011PRQ6_9PROT</name>
<dbReference type="SUPFAM" id="SSF52540">
    <property type="entry name" value="P-loop containing nucleoside triphosphate hydrolases"/>
    <property type="match status" value="1"/>
</dbReference>
<evidence type="ECO:0000313" key="2">
    <source>
        <dbReference type="EMBL" id="EXI69009.1"/>
    </source>
</evidence>
<dbReference type="PATRIC" id="fig|1454001.3.peg.780"/>
<dbReference type="Proteomes" id="UP000020218">
    <property type="component" value="Unassembled WGS sequence"/>
</dbReference>
<dbReference type="AlphaFoldDB" id="A0A011PRQ6"/>
<dbReference type="Pfam" id="PF02223">
    <property type="entry name" value="Thymidylate_kin"/>
    <property type="match status" value="1"/>
</dbReference>
<organism evidence="2 3">
    <name type="scientific">Candidatus Accumulibacter adjunctus</name>
    <dbReference type="NCBI Taxonomy" id="1454001"/>
    <lineage>
        <taxon>Bacteria</taxon>
        <taxon>Pseudomonadati</taxon>
        <taxon>Pseudomonadota</taxon>
        <taxon>Betaproteobacteria</taxon>
        <taxon>Candidatus Accumulibacter</taxon>
    </lineage>
</organism>
<dbReference type="Gene3D" id="3.40.50.300">
    <property type="entry name" value="P-loop containing nucleotide triphosphate hydrolases"/>
    <property type="match status" value="1"/>
</dbReference>
<dbReference type="EMBL" id="JFAX01000003">
    <property type="protein sequence ID" value="EXI69009.1"/>
    <property type="molecule type" value="Genomic_DNA"/>
</dbReference>
<proteinExistence type="predicted"/>
<dbReference type="InterPro" id="IPR039430">
    <property type="entry name" value="Thymidylate_kin-like_dom"/>
</dbReference>
<gene>
    <name evidence="2" type="ORF">AW08_00835</name>
</gene>
<dbReference type="InterPro" id="IPR027417">
    <property type="entry name" value="P-loop_NTPase"/>
</dbReference>
<accession>A0A011PRQ6</accession>
<reference evidence="2" key="1">
    <citation type="submission" date="2014-02" db="EMBL/GenBank/DDBJ databases">
        <title>Expanding our view of genomic diversity in Candidatus Accumulibacter clades.</title>
        <authorList>
            <person name="Skennerton C.T."/>
            <person name="Barr J.J."/>
            <person name="Slater F.R."/>
            <person name="Bond P.L."/>
            <person name="Tyson G.W."/>
        </authorList>
    </citation>
    <scope>NUCLEOTIDE SEQUENCE [LARGE SCALE GENOMIC DNA]</scope>
</reference>
<protein>
    <submittedName>
        <fullName evidence="2">Thymidylate kinase</fullName>
    </submittedName>
</protein>
<dbReference type="STRING" id="1454001.AW08_00835"/>
<keyword evidence="3" id="KW-1185">Reference proteome</keyword>
<sequence>MQGGREGTGVELGVKMASTTNLDRTEHAPTTPGRLAAVRKQMFIDFCTALEAHGIPYVILAGHRDYPERIASDVDFMVCERDFARLPAILNTPECVSGAQIVQVLEHEISARYFVLARQEGERIAYLHPDSAANYRLDARLWLRSESVLATRRRSPAGFWIPSAAVEFEYYLFKRVEKECVEERHLEQLRALFDEDASGCRESLQRMFPAELVQEVSCAIARMDVAWFRTRRESLAGCLSRNLPRESMPGRMSSRLQESRRIFRRVINPSGFIVAILGPDGSGKTTVIEHLEKEFASAFRGVRRFHLRPHFGRTAGGTTVRDPHAQEPRGRLASCLKIGMFAADYWSSWLRHVMPSKIRSTLIVFDRYYHDLLVDQRRYRLPARFTLARWLSPLIPQPDLWLVLDAPAENLVARKGEISLDAARSLTAAYAALAHRLPNAVIIDSGTSVDQTLQAAVRAVRERLGIRAQSTLRRLL</sequence>
<comment type="caution">
    <text evidence="2">The sequence shown here is derived from an EMBL/GenBank/DDBJ whole genome shotgun (WGS) entry which is preliminary data.</text>
</comment>
<evidence type="ECO:0000259" key="1">
    <source>
        <dbReference type="Pfam" id="PF02223"/>
    </source>
</evidence>
<keyword evidence="2" id="KW-0418">Kinase</keyword>
<feature type="domain" description="Thymidylate kinase-like" evidence="1">
    <location>
        <begin position="278"/>
        <end position="450"/>
    </location>
</feature>
<evidence type="ECO:0000313" key="3">
    <source>
        <dbReference type="Proteomes" id="UP000020218"/>
    </source>
</evidence>
<dbReference type="GO" id="GO:0016301">
    <property type="term" value="F:kinase activity"/>
    <property type="evidence" value="ECO:0007669"/>
    <property type="project" value="UniProtKB-KW"/>
</dbReference>